<name>A0ABW4ZA64_9BACT</name>
<organism evidence="2 3">
    <name type="scientific">Rubritalea tangerina</name>
    <dbReference type="NCBI Taxonomy" id="430798"/>
    <lineage>
        <taxon>Bacteria</taxon>
        <taxon>Pseudomonadati</taxon>
        <taxon>Verrucomicrobiota</taxon>
        <taxon>Verrucomicrobiia</taxon>
        <taxon>Verrucomicrobiales</taxon>
        <taxon>Rubritaleaceae</taxon>
        <taxon>Rubritalea</taxon>
    </lineage>
</organism>
<feature type="transmembrane region" description="Helical" evidence="1">
    <location>
        <begin position="54"/>
        <end position="73"/>
    </location>
</feature>
<sequence length="457" mass="51954">MRRRVQNRLYRLYRFGSKASFELGQRITPFGWMVIIGCPFIGFVTAMYPRDTLFRLLAIYFAVIGVALIGAWLRRAKIRVRRYLPRYATVGERLEYTVRYENLTRFVLRNFYLNELAPDPIPSRELFLHSTEPGEELRNTFDQTFVAYRWMWMIRRRLLLKSEAVLAEPVGGKMSGTVRVSFLPIRRGVIQLERMRVVLPDPLGCFQRSWRVEQEKDTVIVLPKRYRFAGFQIDGESRSQLGGDSSSSVAGQSGEFVSLREYRPGDPPKHIHWPSWGKTGKPIIKEYEDVFFPRYGLVLDTVVKAEMERVFEEAISIAATFASSVDTEQSLLDLMFVQQGAQVHTVGKNVERVDKMLEVLAGLDMETSPEWDELVKMVLKHAEAMTTCIVVLCSLDEERVEFLERLAASGVSLSVLLVVDEGAEGHGGESAGSVRVTRVSVHQVEAGLEQLSGARSS</sequence>
<keyword evidence="1" id="KW-0812">Transmembrane</keyword>
<dbReference type="RefSeq" id="WP_377090863.1">
    <property type="nucleotide sequence ID" value="NZ_JBHSJL010000014.1"/>
</dbReference>
<reference evidence="3" key="1">
    <citation type="journal article" date="2019" name="Int. J. Syst. Evol. Microbiol.">
        <title>The Global Catalogue of Microorganisms (GCM) 10K type strain sequencing project: providing services to taxonomists for standard genome sequencing and annotation.</title>
        <authorList>
            <consortium name="The Broad Institute Genomics Platform"/>
            <consortium name="The Broad Institute Genome Sequencing Center for Infectious Disease"/>
            <person name="Wu L."/>
            <person name="Ma J."/>
        </authorList>
    </citation>
    <scope>NUCLEOTIDE SEQUENCE [LARGE SCALE GENOMIC DNA]</scope>
    <source>
        <strain evidence="3">CCUG 57942</strain>
    </source>
</reference>
<feature type="transmembrane region" description="Helical" evidence="1">
    <location>
        <begin position="30"/>
        <end position="48"/>
    </location>
</feature>
<evidence type="ECO:0000256" key="1">
    <source>
        <dbReference type="SAM" id="Phobius"/>
    </source>
</evidence>
<keyword evidence="3" id="KW-1185">Reference proteome</keyword>
<keyword evidence="1" id="KW-1133">Transmembrane helix</keyword>
<gene>
    <name evidence="2" type="ORF">ACFSW8_07425</name>
</gene>
<proteinExistence type="predicted"/>
<accession>A0ABW4ZA64</accession>
<keyword evidence="1" id="KW-0472">Membrane</keyword>
<evidence type="ECO:0000313" key="3">
    <source>
        <dbReference type="Proteomes" id="UP001597389"/>
    </source>
</evidence>
<protein>
    <submittedName>
        <fullName evidence="2">DUF58 domain-containing protein</fullName>
    </submittedName>
</protein>
<dbReference type="PANTHER" id="PTHR34351">
    <property type="entry name" value="SLR1927 PROTEIN-RELATED"/>
    <property type="match status" value="1"/>
</dbReference>
<dbReference type="EMBL" id="JBHUJB010000031">
    <property type="protein sequence ID" value="MFD2158721.1"/>
    <property type="molecule type" value="Genomic_DNA"/>
</dbReference>
<dbReference type="Proteomes" id="UP001597389">
    <property type="component" value="Unassembled WGS sequence"/>
</dbReference>
<evidence type="ECO:0000313" key="2">
    <source>
        <dbReference type="EMBL" id="MFD2158721.1"/>
    </source>
</evidence>
<comment type="caution">
    <text evidence="2">The sequence shown here is derived from an EMBL/GenBank/DDBJ whole genome shotgun (WGS) entry which is preliminary data.</text>
</comment>